<accession>A0A0Q3HCM5</accession>
<organism evidence="1">
    <name type="scientific">Brachypodium distachyon</name>
    <name type="common">Purple false brome</name>
    <name type="synonym">Trachynia distachya</name>
    <dbReference type="NCBI Taxonomy" id="15368"/>
    <lineage>
        <taxon>Eukaryota</taxon>
        <taxon>Viridiplantae</taxon>
        <taxon>Streptophyta</taxon>
        <taxon>Embryophyta</taxon>
        <taxon>Tracheophyta</taxon>
        <taxon>Spermatophyta</taxon>
        <taxon>Magnoliopsida</taxon>
        <taxon>Liliopsida</taxon>
        <taxon>Poales</taxon>
        <taxon>Poaceae</taxon>
        <taxon>BOP clade</taxon>
        <taxon>Pooideae</taxon>
        <taxon>Stipodae</taxon>
        <taxon>Brachypodieae</taxon>
        <taxon>Brachypodium</taxon>
    </lineage>
</organism>
<reference evidence="1 2" key="1">
    <citation type="journal article" date="2010" name="Nature">
        <title>Genome sequencing and analysis of the model grass Brachypodium distachyon.</title>
        <authorList>
            <consortium name="International Brachypodium Initiative"/>
        </authorList>
    </citation>
    <scope>NUCLEOTIDE SEQUENCE [LARGE SCALE GENOMIC DNA]</scope>
    <source>
        <strain evidence="1 2">Bd21</strain>
    </source>
</reference>
<dbReference type="AlphaFoldDB" id="A0A0Q3HCM5"/>
<gene>
    <name evidence="1" type="ORF">BRADI_1g55796v3</name>
</gene>
<dbReference type="EMBL" id="CM000880">
    <property type="protein sequence ID" value="KQK20647.1"/>
    <property type="molecule type" value="Genomic_DNA"/>
</dbReference>
<dbReference type="InParanoid" id="A0A0Q3HCM5"/>
<sequence>MGSFFSSPVAVEEQVPKAHEWGLQGCTTEELIDILRREFKCPPDAVMMRPPCPCAGFCNQISRNTSSSSSHFPSEIGPVAIAALRSMSKPPTKLNVVQSVDLV</sequence>
<name>A0A0Q3HCM5_BRADI</name>
<evidence type="ECO:0000313" key="1">
    <source>
        <dbReference type="EMBL" id="KQK20647.1"/>
    </source>
</evidence>
<protein>
    <submittedName>
        <fullName evidence="1 2">Uncharacterized protein</fullName>
    </submittedName>
</protein>
<dbReference type="EnsemblPlants" id="KQK20647">
    <property type="protein sequence ID" value="KQK20647"/>
    <property type="gene ID" value="BRADI_1g55796v3"/>
</dbReference>
<dbReference type="Gramene" id="KQK20647">
    <property type="protein sequence ID" value="KQK20647"/>
    <property type="gene ID" value="BRADI_1g55796v3"/>
</dbReference>
<dbReference type="Proteomes" id="UP000008810">
    <property type="component" value="Chromosome 1"/>
</dbReference>
<evidence type="ECO:0000313" key="2">
    <source>
        <dbReference type="EnsemblPlants" id="KQK20647"/>
    </source>
</evidence>
<proteinExistence type="predicted"/>
<evidence type="ECO:0000313" key="3">
    <source>
        <dbReference type="Proteomes" id="UP000008810"/>
    </source>
</evidence>
<reference evidence="2" key="3">
    <citation type="submission" date="2018-08" db="UniProtKB">
        <authorList>
            <consortium name="EnsemblPlants"/>
        </authorList>
    </citation>
    <scope>IDENTIFICATION</scope>
    <source>
        <strain evidence="2">cv. Bd21</strain>
    </source>
</reference>
<reference evidence="1" key="2">
    <citation type="submission" date="2017-06" db="EMBL/GenBank/DDBJ databases">
        <title>WGS assembly of Brachypodium distachyon.</title>
        <authorList>
            <consortium name="The International Brachypodium Initiative"/>
            <person name="Lucas S."/>
            <person name="Harmon-Smith M."/>
            <person name="Lail K."/>
            <person name="Tice H."/>
            <person name="Grimwood J."/>
            <person name="Bruce D."/>
            <person name="Barry K."/>
            <person name="Shu S."/>
            <person name="Lindquist E."/>
            <person name="Wang M."/>
            <person name="Pitluck S."/>
            <person name="Vogel J.P."/>
            <person name="Garvin D.F."/>
            <person name="Mockler T.C."/>
            <person name="Schmutz J."/>
            <person name="Rokhsar D."/>
            <person name="Bevan M.W."/>
        </authorList>
    </citation>
    <scope>NUCLEOTIDE SEQUENCE</scope>
    <source>
        <strain evidence="1">Bd21</strain>
    </source>
</reference>
<keyword evidence="3" id="KW-1185">Reference proteome</keyword>